<dbReference type="AlphaFoldDB" id="A0AAD4TWV0"/>
<dbReference type="GO" id="GO:0005929">
    <property type="term" value="C:cilium"/>
    <property type="evidence" value="ECO:0007669"/>
    <property type="project" value="TreeGrafter"/>
</dbReference>
<comment type="similarity">
    <text evidence="1 2">Belongs to the TUB family.</text>
</comment>
<organism evidence="4 5">
    <name type="scientific">Ovis ammon polii</name>
    <dbReference type="NCBI Taxonomy" id="230172"/>
    <lineage>
        <taxon>Eukaryota</taxon>
        <taxon>Metazoa</taxon>
        <taxon>Chordata</taxon>
        <taxon>Craniata</taxon>
        <taxon>Vertebrata</taxon>
        <taxon>Euteleostomi</taxon>
        <taxon>Mammalia</taxon>
        <taxon>Eutheria</taxon>
        <taxon>Laurasiatheria</taxon>
        <taxon>Artiodactyla</taxon>
        <taxon>Ruminantia</taxon>
        <taxon>Pecora</taxon>
        <taxon>Bovidae</taxon>
        <taxon>Caprinae</taxon>
        <taxon>Ovis</taxon>
    </lineage>
</organism>
<dbReference type="GO" id="GO:0061512">
    <property type="term" value="P:protein localization to cilium"/>
    <property type="evidence" value="ECO:0007669"/>
    <property type="project" value="TreeGrafter"/>
</dbReference>
<sequence>MNVIIPEINAQNQRICVQPKNEQESLLSRLKRGASQGLVLMQNKAPSWNDQSGAYVLNFHGRVTRASVKNFQIVHPDDPDYFVLQFGRIAPDAFIMDFRFPLCPLQAFAICLSSFDGKLACE</sequence>
<dbReference type="PRINTS" id="PR01573">
    <property type="entry name" value="SUPERTUBBY"/>
</dbReference>
<evidence type="ECO:0000256" key="1">
    <source>
        <dbReference type="ARBA" id="ARBA00007129"/>
    </source>
</evidence>
<evidence type="ECO:0000313" key="5">
    <source>
        <dbReference type="Proteomes" id="UP001214576"/>
    </source>
</evidence>
<accession>A0AAD4TWV0</accession>
<evidence type="ECO:0000256" key="2">
    <source>
        <dbReference type="RuleBase" id="RU361125"/>
    </source>
</evidence>
<dbReference type="Gene3D" id="3.20.90.10">
    <property type="entry name" value="Tubby Protein, Chain A"/>
    <property type="match status" value="1"/>
</dbReference>
<evidence type="ECO:0000313" key="4">
    <source>
        <dbReference type="EMBL" id="KAI4534786.1"/>
    </source>
</evidence>
<dbReference type="SUPFAM" id="SSF54518">
    <property type="entry name" value="Tubby C-terminal domain-like"/>
    <property type="match status" value="1"/>
</dbReference>
<feature type="domain" description="Tubby C-terminal" evidence="3">
    <location>
        <begin position="1"/>
        <end position="116"/>
    </location>
</feature>
<dbReference type="Proteomes" id="UP001214576">
    <property type="component" value="Unassembled WGS sequence"/>
</dbReference>
<name>A0AAD4TWV0_OVIAM</name>
<dbReference type="PANTHER" id="PTHR16517:SF24">
    <property type="entry name" value="TUBBY-RELATED PROTEIN 2"/>
    <property type="match status" value="1"/>
</dbReference>
<dbReference type="InterPro" id="IPR018066">
    <property type="entry name" value="Tubby_C_CS"/>
</dbReference>
<dbReference type="InterPro" id="IPR025659">
    <property type="entry name" value="Tubby-like_C"/>
</dbReference>
<dbReference type="PROSITE" id="PS01201">
    <property type="entry name" value="TUB_2"/>
    <property type="match status" value="1"/>
</dbReference>
<comment type="caution">
    <text evidence="4">The sequence shown here is derived from an EMBL/GenBank/DDBJ whole genome shotgun (WGS) entry which is preliminary data.</text>
</comment>
<dbReference type="PANTHER" id="PTHR16517">
    <property type="entry name" value="TUBBY-RELATED"/>
    <property type="match status" value="1"/>
</dbReference>
<dbReference type="EMBL" id="JAKZEL010000019">
    <property type="protein sequence ID" value="KAI4534786.1"/>
    <property type="molecule type" value="Genomic_DNA"/>
</dbReference>
<gene>
    <name evidence="4" type="ORF">MG293_015646</name>
</gene>
<keyword evidence="5" id="KW-1185">Reference proteome</keyword>
<dbReference type="InterPro" id="IPR000007">
    <property type="entry name" value="Tubby_C"/>
</dbReference>
<dbReference type="PROSITE" id="PS01200">
    <property type="entry name" value="TUB_1"/>
    <property type="match status" value="1"/>
</dbReference>
<protein>
    <recommendedName>
        <fullName evidence="2">Tubby-like protein</fullName>
    </recommendedName>
</protein>
<proteinExistence type="inferred from homology"/>
<evidence type="ECO:0000259" key="3">
    <source>
        <dbReference type="Pfam" id="PF01167"/>
    </source>
</evidence>
<dbReference type="Pfam" id="PF01167">
    <property type="entry name" value="Tub"/>
    <property type="match status" value="1"/>
</dbReference>
<reference evidence="4" key="1">
    <citation type="submission" date="2022-03" db="EMBL/GenBank/DDBJ databases">
        <title>Genomic analyses of argali, domestic sheep and their hybrids provide insights into chromosomal evolution, heterosis and genetic basis of agronomic traits.</title>
        <authorList>
            <person name="Li M."/>
        </authorList>
    </citation>
    <scope>NUCLEOTIDE SEQUENCE</scope>
    <source>
        <strain evidence="4">CAU-MHL-2022a</strain>
        <tissue evidence="4">Skin</tissue>
    </source>
</reference>